<sequence>MEKDRFYFHQDFLGSPDGRTVRIISEYYGPLRRIKRNQIFDTIVFFGSARIKSKKEAERSLANASKNISMSKRKRLEKDIEMSHYYESARKLSYKLTSWSKGLKGKKARYIITSGGGGGIMEAANRGAKEADGISMGLTISLPHEASGNAWISKDLDLKFHYFFMRKFWFIYLAKALIVWPGGFGTLDELMELLTLIQTQKLRKRVPIVLFGNEFWNKVINWDYLVEVGTISAEDLKLFHFSDTVDDAFQYVTSIIEKNQLKGPNF</sequence>
<dbReference type="InterPro" id="IPR031100">
    <property type="entry name" value="LOG_fam"/>
</dbReference>
<dbReference type="Pfam" id="PF03641">
    <property type="entry name" value="Lysine_decarbox"/>
    <property type="match status" value="1"/>
</dbReference>
<dbReference type="AlphaFoldDB" id="A0A381VCB5"/>
<protein>
    <recommendedName>
        <fullName evidence="2">Cytokinin riboside 5'-monophosphate phosphoribohydrolase</fullName>
    </recommendedName>
</protein>
<evidence type="ECO:0008006" key="2">
    <source>
        <dbReference type="Google" id="ProtNLM"/>
    </source>
</evidence>
<dbReference type="GO" id="GO:0005829">
    <property type="term" value="C:cytosol"/>
    <property type="evidence" value="ECO:0007669"/>
    <property type="project" value="TreeGrafter"/>
</dbReference>
<gene>
    <name evidence="1" type="ORF">METZ01_LOCUS90856</name>
</gene>
<dbReference type="GO" id="GO:0009691">
    <property type="term" value="P:cytokinin biosynthetic process"/>
    <property type="evidence" value="ECO:0007669"/>
    <property type="project" value="InterPro"/>
</dbReference>
<dbReference type="PANTHER" id="PTHR43393">
    <property type="entry name" value="CYTOKININ RIBOSIDE 5'-MONOPHOSPHATE PHOSPHORIBOHYDROLASE"/>
    <property type="match status" value="1"/>
</dbReference>
<name>A0A381VCB5_9ZZZZ</name>
<dbReference type="NCBIfam" id="TIGR00730">
    <property type="entry name" value="Rossman fold protein, TIGR00730 family"/>
    <property type="match status" value="1"/>
</dbReference>
<dbReference type="Gene3D" id="3.40.50.450">
    <property type="match status" value="1"/>
</dbReference>
<dbReference type="EMBL" id="UINC01008444">
    <property type="protein sequence ID" value="SVA38002.1"/>
    <property type="molecule type" value="Genomic_DNA"/>
</dbReference>
<dbReference type="GO" id="GO:0016787">
    <property type="term" value="F:hydrolase activity"/>
    <property type="evidence" value="ECO:0007669"/>
    <property type="project" value="InterPro"/>
</dbReference>
<dbReference type="InterPro" id="IPR005269">
    <property type="entry name" value="LOG"/>
</dbReference>
<dbReference type="PANTHER" id="PTHR43393:SF3">
    <property type="entry name" value="LYSINE DECARBOXYLASE-LIKE PROTEIN"/>
    <property type="match status" value="1"/>
</dbReference>
<organism evidence="1">
    <name type="scientific">marine metagenome</name>
    <dbReference type="NCBI Taxonomy" id="408172"/>
    <lineage>
        <taxon>unclassified sequences</taxon>
        <taxon>metagenomes</taxon>
        <taxon>ecological metagenomes</taxon>
    </lineage>
</organism>
<dbReference type="InterPro" id="IPR052341">
    <property type="entry name" value="LOG_family_nucleotidases"/>
</dbReference>
<reference evidence="1" key="1">
    <citation type="submission" date="2018-05" db="EMBL/GenBank/DDBJ databases">
        <authorList>
            <person name="Lanie J.A."/>
            <person name="Ng W.-L."/>
            <person name="Kazmierczak K.M."/>
            <person name="Andrzejewski T.M."/>
            <person name="Davidsen T.M."/>
            <person name="Wayne K.J."/>
            <person name="Tettelin H."/>
            <person name="Glass J.I."/>
            <person name="Rusch D."/>
            <person name="Podicherti R."/>
            <person name="Tsui H.-C.T."/>
            <person name="Winkler M.E."/>
        </authorList>
    </citation>
    <scope>NUCLEOTIDE SEQUENCE</scope>
</reference>
<dbReference type="SUPFAM" id="SSF102405">
    <property type="entry name" value="MCP/YpsA-like"/>
    <property type="match status" value="1"/>
</dbReference>
<evidence type="ECO:0000313" key="1">
    <source>
        <dbReference type="EMBL" id="SVA38002.1"/>
    </source>
</evidence>
<proteinExistence type="predicted"/>
<accession>A0A381VCB5</accession>